<dbReference type="EMBL" id="BQKA01000033">
    <property type="protein sequence ID" value="GJM50768.1"/>
    <property type="molecule type" value="Genomic_DNA"/>
</dbReference>
<proteinExistence type="predicted"/>
<feature type="transmembrane region" description="Helical" evidence="1">
    <location>
        <begin position="66"/>
        <end position="85"/>
    </location>
</feature>
<dbReference type="EMBL" id="BQKB01000007">
    <property type="protein sequence ID" value="GJM51921.1"/>
    <property type="molecule type" value="Genomic_DNA"/>
</dbReference>
<dbReference type="Proteomes" id="UP001208692">
    <property type="component" value="Unassembled WGS sequence"/>
</dbReference>
<accession>A0AAV5AYL6</accession>
<sequence>MKIKGFKLDKNKRFNYTPRYYNSKDTGNPYKFEERIRKYRDTTNTTIGTQWQDIRNESRNRDNGEINRTLIIVFLILLLIAFYILDFDLSIFFKK</sequence>
<evidence type="ECO:0000313" key="5">
    <source>
        <dbReference type="Proteomes" id="UP001208692"/>
    </source>
</evidence>
<organism evidence="2 4">
    <name type="scientific">Capnocytophaga catalasegens</name>
    <dbReference type="NCBI Taxonomy" id="1004260"/>
    <lineage>
        <taxon>Bacteria</taxon>
        <taxon>Pseudomonadati</taxon>
        <taxon>Bacteroidota</taxon>
        <taxon>Flavobacteriia</taxon>
        <taxon>Flavobacteriales</taxon>
        <taxon>Flavobacteriaceae</taxon>
        <taxon>Capnocytophaga</taxon>
    </lineage>
</organism>
<keyword evidence="1" id="KW-0812">Transmembrane</keyword>
<name>A0AAV5AYL6_9FLAO</name>
<evidence type="ECO:0000256" key="1">
    <source>
        <dbReference type="SAM" id="Phobius"/>
    </source>
</evidence>
<evidence type="ECO:0008006" key="6">
    <source>
        <dbReference type="Google" id="ProtNLM"/>
    </source>
</evidence>
<evidence type="ECO:0000313" key="2">
    <source>
        <dbReference type="EMBL" id="GJM50768.1"/>
    </source>
</evidence>
<evidence type="ECO:0000313" key="3">
    <source>
        <dbReference type="EMBL" id="GJM51921.1"/>
    </source>
</evidence>
<reference evidence="2 5" key="1">
    <citation type="submission" date="2021-11" db="EMBL/GenBank/DDBJ databases">
        <title>Draft genome sequence of Capnocytophaga sp. strain KC07075 isolated from cat oral cavity.</title>
        <authorList>
            <person name="Suzuki M."/>
            <person name="Imaoka K."/>
            <person name="Kimura M."/>
            <person name="Morikawa S."/>
            <person name="Maeda K."/>
        </authorList>
    </citation>
    <scope>NUCLEOTIDE SEQUENCE</scope>
    <source>
        <strain evidence="2">KC07075</strain>
        <strain evidence="3 5">KC07079</strain>
    </source>
</reference>
<dbReference type="RefSeq" id="WP_264845523.1">
    <property type="nucleotide sequence ID" value="NZ_BPMA01000012.1"/>
</dbReference>
<dbReference type="AlphaFoldDB" id="A0AAV5AYL6"/>
<keyword evidence="1" id="KW-0472">Membrane</keyword>
<keyword evidence="5" id="KW-1185">Reference proteome</keyword>
<keyword evidence="1" id="KW-1133">Transmembrane helix</keyword>
<evidence type="ECO:0000313" key="4">
    <source>
        <dbReference type="Proteomes" id="UP001207736"/>
    </source>
</evidence>
<protein>
    <recommendedName>
        <fullName evidence="6">Riboflavin synthase subunit beta</fullName>
    </recommendedName>
</protein>
<gene>
    <name evidence="2" type="ORF">RCZ15_17410</name>
    <name evidence="3" type="ORF">RCZ16_02390</name>
</gene>
<dbReference type="Proteomes" id="UP001207736">
    <property type="component" value="Unassembled WGS sequence"/>
</dbReference>
<comment type="caution">
    <text evidence="2">The sequence shown here is derived from an EMBL/GenBank/DDBJ whole genome shotgun (WGS) entry which is preliminary data.</text>
</comment>